<reference evidence="2 3" key="1">
    <citation type="submission" date="2016-10" db="EMBL/GenBank/DDBJ databases">
        <authorList>
            <person name="de Groot N.N."/>
        </authorList>
    </citation>
    <scope>NUCLEOTIDE SEQUENCE [LARGE SCALE GENOMIC DNA]</scope>
    <source>
        <strain evidence="2 3">DSM 17073</strain>
    </source>
</reference>
<name>A0A1I5LD16_9BACI</name>
<dbReference type="OrthoDB" id="9959751at2"/>
<dbReference type="EMBL" id="BJWI01000002">
    <property type="protein sequence ID" value="GEM00882.1"/>
    <property type="molecule type" value="Genomic_DNA"/>
</dbReference>
<proteinExistence type="predicted"/>
<dbReference type="Proteomes" id="UP000321547">
    <property type="component" value="Unassembled WGS sequence"/>
</dbReference>
<evidence type="ECO:0000313" key="3">
    <source>
        <dbReference type="Proteomes" id="UP000242243"/>
    </source>
</evidence>
<evidence type="ECO:0000313" key="2">
    <source>
        <dbReference type="EMBL" id="SFO95127.1"/>
    </source>
</evidence>
<dbReference type="AlphaFoldDB" id="A0A1I5LD16"/>
<gene>
    <name evidence="1" type="ORF">HHA03_04140</name>
    <name evidence="2" type="ORF">SAMN05421839_10210</name>
</gene>
<dbReference type="EMBL" id="FOXC01000002">
    <property type="protein sequence ID" value="SFO95127.1"/>
    <property type="molecule type" value="Genomic_DNA"/>
</dbReference>
<dbReference type="STRING" id="306540.SAMN05421839_10210"/>
<dbReference type="RefSeq" id="WP_089829539.1">
    <property type="nucleotide sequence ID" value="NZ_BJWI01000002.1"/>
</dbReference>
<reference evidence="1 4" key="2">
    <citation type="submission" date="2019-07" db="EMBL/GenBank/DDBJ databases">
        <title>Whole genome shotgun sequence of Halolactibacillus halophilus NBRC 100868.</title>
        <authorList>
            <person name="Hosoyama A."/>
            <person name="Uohara A."/>
            <person name="Ohji S."/>
            <person name="Ichikawa N."/>
        </authorList>
    </citation>
    <scope>NUCLEOTIDE SEQUENCE [LARGE SCALE GENOMIC DNA]</scope>
    <source>
        <strain evidence="1 4">NBRC 100868</strain>
    </source>
</reference>
<protein>
    <submittedName>
        <fullName evidence="2">Uncharacterized protein</fullName>
    </submittedName>
</protein>
<accession>A0A1I5LD16</accession>
<organism evidence="2 3">
    <name type="scientific">Halolactibacillus halophilus</name>
    <dbReference type="NCBI Taxonomy" id="306540"/>
    <lineage>
        <taxon>Bacteria</taxon>
        <taxon>Bacillati</taxon>
        <taxon>Bacillota</taxon>
        <taxon>Bacilli</taxon>
        <taxon>Bacillales</taxon>
        <taxon>Bacillaceae</taxon>
        <taxon>Halolactibacillus</taxon>
    </lineage>
</organism>
<sequence>MELDIENAQVAILLESNNKIYMVGMDKERLEAITMLIKKATGYAIPTNKTQEQLLDFLGYTRR</sequence>
<evidence type="ECO:0000313" key="1">
    <source>
        <dbReference type="EMBL" id="GEM00882.1"/>
    </source>
</evidence>
<keyword evidence="4" id="KW-1185">Reference proteome</keyword>
<evidence type="ECO:0000313" key="4">
    <source>
        <dbReference type="Proteomes" id="UP000321547"/>
    </source>
</evidence>
<dbReference type="Proteomes" id="UP000242243">
    <property type="component" value="Unassembled WGS sequence"/>
</dbReference>